<accession>A0A7C8JUY0</accession>
<dbReference type="AlphaFoldDB" id="A0A7C8JUY0"/>
<evidence type="ECO:0000313" key="3">
    <source>
        <dbReference type="EMBL" id="KAF3133396.1"/>
    </source>
</evidence>
<feature type="compositionally biased region" description="Acidic residues" evidence="1">
    <location>
        <begin position="788"/>
        <end position="802"/>
    </location>
</feature>
<name>A0A7C8JUY0_ORBOL</name>
<dbReference type="SUPFAM" id="SSF52113">
    <property type="entry name" value="BRCT domain"/>
    <property type="match status" value="1"/>
</dbReference>
<feature type="compositionally biased region" description="Polar residues" evidence="1">
    <location>
        <begin position="362"/>
        <end position="382"/>
    </location>
</feature>
<evidence type="ECO:0000256" key="1">
    <source>
        <dbReference type="SAM" id="MobiDB-lite"/>
    </source>
</evidence>
<sequence>MEATAPRRSARKHPPSTARLLSKRRRVSAQKTTAKVKAKSNTTEDCIVVATPVPYVVAPRDALAGVNKPTDLRPLASRSKKQTTLKSILKKSVHFASTPRTPALCDKENDCPSEDELVAATITPKPSRSFTPASKKASSITLATTPRSASIKLSTASTPRPLLKKATADLKRKYTPEASPPKSRRKIARLDDIKLNEETDSPVKHLDFRTYTLDMGSANTTLSAKKEKSTMSFGPTFTPRVTSTGIPVYNHRQGLHETPAKRPTKPVKSTPAIRASALLEDAEENPNPFHTSAKKAASEAFNMHSVKRAASQDIFASTDSFVCPAPSSKGWDFEPKSSKAPKGSQLTTSLATPARRPPVSSGMLSASTANVNKPNRNLSRSLMSCPPKRPAIPLSPSTPVAKKAVSPPKISDLATPARRPDVGISAGTTKKEDPTHKYSNLATPARRPDFGMAPKTPRNDEPVVKASALATPARRPDFAASFAKPTASSMAKSTPTRPSPLKEAPRRPHGLSPLKSTISMDDIKEASSPTYDAISPLPLRDPFQVREESVARSPSPSRIPVKIDQISPIRPSIFGKSPATKQQGDCKIPPLFKEPLAKSARKAPTNTSTPGQQFLNRLFQTERKPVIYRDLDTPPKPASPVNRRLSFTSSPSPKKPTKAEFDIFVDEPVVPPKKENNQEDLVGDSITTAQVFAKSPPKTLGTRRESGIFLPSPDRAVTIGPFTQRLGGKLSPLRKEYEREITETSGVNLVNTPTGNFFLDTMDARDREIRTPKYVQGKTMIVPLKGCEEEEEEEEEEEDMEEITSRNADVKDEKAEEESGVLSDIIVFLEVRTSDGADASASFVEDLKKLGAKVVKRWRLNTFGNSSKEINPMGVNLVVFKDGISQTLTKAKRANVPCVGVAWIKECVSQNAKVQFDDFVIERTGLFGVKKQRRNSLVAKLHKCVTPRKKAPGKAPASGVNGADGNGGDESLDTGDRTITVVDQLGSLSTRQQRAWFNADKKAHVLMKNVGPAVARQHTQNLMKQGVKTSEAFERTALAWQKVENGVEAKNKRRK</sequence>
<reference evidence="3 4" key="1">
    <citation type="submission" date="2019-06" db="EMBL/GenBank/DDBJ databases">
        <authorList>
            <person name="Palmer J.M."/>
        </authorList>
    </citation>
    <scope>NUCLEOTIDE SEQUENCE [LARGE SCALE GENOMIC DNA]</scope>
    <source>
        <strain evidence="3 4">TWF703</strain>
    </source>
</reference>
<dbReference type="EMBL" id="WIQZ01000040">
    <property type="protein sequence ID" value="KAF3133396.1"/>
    <property type="molecule type" value="Genomic_DNA"/>
</dbReference>
<protein>
    <recommendedName>
        <fullName evidence="2">BRCT domain-containing protein</fullName>
    </recommendedName>
</protein>
<evidence type="ECO:0000313" key="4">
    <source>
        <dbReference type="Proteomes" id="UP000480548"/>
    </source>
</evidence>
<feature type="compositionally biased region" description="Basic residues" evidence="1">
    <location>
        <begin position="21"/>
        <end position="38"/>
    </location>
</feature>
<feature type="region of interest" description="Disordered" evidence="1">
    <location>
        <begin position="629"/>
        <end position="658"/>
    </location>
</feature>
<dbReference type="InterPro" id="IPR001357">
    <property type="entry name" value="BRCT_dom"/>
</dbReference>
<dbReference type="CDD" id="cd17716">
    <property type="entry name" value="BRCT_microcephalin_rpt1"/>
    <property type="match status" value="1"/>
</dbReference>
<feature type="compositionally biased region" description="Polar residues" evidence="1">
    <location>
        <begin position="486"/>
        <end position="496"/>
    </location>
</feature>
<dbReference type="PROSITE" id="PS50172">
    <property type="entry name" value="BRCT"/>
    <property type="match status" value="1"/>
</dbReference>
<feature type="region of interest" description="Disordered" evidence="1">
    <location>
        <begin position="787"/>
        <end position="814"/>
    </location>
</feature>
<dbReference type="Proteomes" id="UP000480548">
    <property type="component" value="Unassembled WGS sequence"/>
</dbReference>
<comment type="caution">
    <text evidence="3">The sequence shown here is derived from an EMBL/GenBank/DDBJ whole genome shotgun (WGS) entry which is preliminary data.</text>
</comment>
<feature type="region of interest" description="Disordered" evidence="1">
    <location>
        <begin position="1"/>
        <end position="41"/>
    </location>
</feature>
<feature type="domain" description="BRCT" evidence="2">
    <location>
        <begin position="817"/>
        <end position="921"/>
    </location>
</feature>
<dbReference type="InterPro" id="IPR036420">
    <property type="entry name" value="BRCT_dom_sf"/>
</dbReference>
<proteinExistence type="predicted"/>
<feature type="region of interest" description="Disordered" evidence="1">
    <location>
        <begin position="948"/>
        <end position="975"/>
    </location>
</feature>
<feature type="region of interest" description="Disordered" evidence="1">
    <location>
        <begin position="326"/>
        <end position="522"/>
    </location>
</feature>
<evidence type="ECO:0000259" key="2">
    <source>
        <dbReference type="PROSITE" id="PS50172"/>
    </source>
</evidence>
<organism evidence="3 4">
    <name type="scientific">Orbilia oligospora</name>
    <name type="common">Nematode-trapping fungus</name>
    <name type="synonym">Arthrobotrys oligospora</name>
    <dbReference type="NCBI Taxonomy" id="2813651"/>
    <lineage>
        <taxon>Eukaryota</taxon>
        <taxon>Fungi</taxon>
        <taxon>Dikarya</taxon>
        <taxon>Ascomycota</taxon>
        <taxon>Pezizomycotina</taxon>
        <taxon>Orbiliomycetes</taxon>
        <taxon>Orbiliales</taxon>
        <taxon>Orbiliaceae</taxon>
        <taxon>Orbilia</taxon>
    </lineage>
</organism>
<dbReference type="Gene3D" id="3.40.50.10190">
    <property type="entry name" value="BRCT domain"/>
    <property type="match status" value="1"/>
</dbReference>
<gene>
    <name evidence="3" type="ORF">TWF703_006935</name>
</gene>